<dbReference type="FunFam" id="3.30.450.20:FF:000059">
    <property type="entry name" value="PAS domain containing serine/threonine kinase"/>
    <property type="match status" value="1"/>
</dbReference>
<dbReference type="SUPFAM" id="SSF56112">
    <property type="entry name" value="Protein kinase-like (PK-like)"/>
    <property type="match status" value="1"/>
</dbReference>
<evidence type="ECO:0000256" key="8">
    <source>
        <dbReference type="ARBA" id="ARBA00022448"/>
    </source>
</evidence>
<keyword evidence="14" id="KW-0808">Transferase</keyword>
<keyword evidence="20" id="KW-0630">Potassium</keyword>
<evidence type="ECO:0000256" key="20">
    <source>
        <dbReference type="ARBA" id="ARBA00022958"/>
    </source>
</evidence>
<comment type="catalytic activity">
    <reaction evidence="32">
        <text>a primary alcohol + NADP(+) = an aldehyde + NADPH + H(+)</text>
        <dbReference type="Rhea" id="RHEA:15937"/>
        <dbReference type="ChEBI" id="CHEBI:15378"/>
        <dbReference type="ChEBI" id="CHEBI:15734"/>
        <dbReference type="ChEBI" id="CHEBI:17478"/>
        <dbReference type="ChEBI" id="CHEBI:57783"/>
        <dbReference type="ChEBI" id="CHEBI:58349"/>
    </reaction>
    <physiologicalReaction direction="right-to-left" evidence="32">
        <dbReference type="Rhea" id="RHEA:15939"/>
    </physiologicalReaction>
</comment>
<comment type="subcellular location">
    <subcellularLocation>
        <location evidence="2">Cell membrane</location>
        <topology evidence="2">Peripheral membrane protein</topology>
        <orientation evidence="2">Cytoplasmic side</orientation>
    </subcellularLocation>
    <subcellularLocation>
        <location evidence="3">Cytoplasm</location>
    </subcellularLocation>
    <subcellularLocation>
        <location evidence="1">Nucleus</location>
    </subcellularLocation>
</comment>
<keyword evidence="39" id="KW-1185">Reference proteome</keyword>
<evidence type="ECO:0000256" key="36">
    <source>
        <dbReference type="SAM" id="MobiDB-lite"/>
    </source>
</evidence>
<evidence type="ECO:0000313" key="38">
    <source>
        <dbReference type="EMBL" id="KAK6311108.1"/>
    </source>
</evidence>
<comment type="similarity">
    <text evidence="4">Belongs to the shaker potassium channel beta subunit family.</text>
</comment>
<dbReference type="InterPro" id="IPR008271">
    <property type="entry name" value="Ser/Thr_kinase_AS"/>
</dbReference>
<dbReference type="SMART" id="SM00220">
    <property type="entry name" value="S_TKc"/>
    <property type="match status" value="1"/>
</dbReference>
<dbReference type="InterPro" id="IPR005983">
    <property type="entry name" value="K_chnl_volt-dep_bsu_KCNAB"/>
</dbReference>
<dbReference type="GO" id="GO:0005249">
    <property type="term" value="F:voltage-gated potassium channel activity"/>
    <property type="evidence" value="ECO:0007669"/>
    <property type="project" value="InterPro"/>
</dbReference>
<evidence type="ECO:0000256" key="26">
    <source>
        <dbReference type="ARBA" id="ARBA00023242"/>
    </source>
</evidence>
<comment type="caution">
    <text evidence="38">The sequence shown here is derived from an EMBL/GenBank/DDBJ whole genome shotgun (WGS) entry which is preliminary data.</text>
</comment>
<evidence type="ECO:0000256" key="29">
    <source>
        <dbReference type="ARBA" id="ARBA00047899"/>
    </source>
</evidence>
<dbReference type="GO" id="GO:0008289">
    <property type="term" value="F:lipid binding"/>
    <property type="evidence" value="ECO:0007669"/>
    <property type="project" value="UniProtKB-KW"/>
</dbReference>
<dbReference type="PROSITE" id="PS00107">
    <property type="entry name" value="PROTEIN_KINASE_ATP"/>
    <property type="match status" value="1"/>
</dbReference>
<evidence type="ECO:0000256" key="25">
    <source>
        <dbReference type="ARBA" id="ARBA00023136"/>
    </source>
</evidence>
<evidence type="ECO:0000256" key="18">
    <source>
        <dbReference type="ARBA" id="ARBA00022840"/>
    </source>
</evidence>
<dbReference type="PROSITE" id="PS50011">
    <property type="entry name" value="PROTEIN_KINASE_DOM"/>
    <property type="match status" value="1"/>
</dbReference>
<keyword evidence="19" id="KW-0521">NADP</keyword>
<keyword evidence="24" id="KW-0446">Lipid-binding</keyword>
<dbReference type="PANTHER" id="PTHR43150">
    <property type="entry name" value="HYPERKINETIC, ISOFORM M"/>
    <property type="match status" value="1"/>
</dbReference>
<dbReference type="InterPro" id="IPR005400">
    <property type="entry name" value="K_chnl_volt-dep_bsu_KCNAB1"/>
</dbReference>
<keyword evidence="13" id="KW-0597">Phosphoprotein</keyword>
<dbReference type="PRINTS" id="PR01578">
    <property type="entry name" value="KCNAB1CHANEL"/>
</dbReference>
<dbReference type="Gene3D" id="3.20.20.100">
    <property type="entry name" value="NADP-dependent oxidoreductase domain"/>
    <property type="match status" value="1"/>
</dbReference>
<keyword evidence="21" id="KW-0007">Acetylation</keyword>
<feature type="region of interest" description="Disordered" evidence="36">
    <location>
        <begin position="1237"/>
        <end position="1267"/>
    </location>
</feature>
<dbReference type="GO" id="GO:0005634">
    <property type="term" value="C:nucleus"/>
    <property type="evidence" value="ECO:0007669"/>
    <property type="project" value="UniProtKB-SubCell"/>
</dbReference>
<evidence type="ECO:0000256" key="9">
    <source>
        <dbReference type="ARBA" id="ARBA00022475"/>
    </source>
</evidence>
<gene>
    <name evidence="38" type="ORF">J4Q44_G00191630</name>
</gene>
<evidence type="ECO:0000256" key="27">
    <source>
        <dbReference type="ARBA" id="ARBA00031439"/>
    </source>
</evidence>
<dbReference type="InterPro" id="IPR011009">
    <property type="entry name" value="Kinase-like_dom_sf"/>
</dbReference>
<evidence type="ECO:0000256" key="11">
    <source>
        <dbReference type="ARBA" id="ARBA00022527"/>
    </source>
</evidence>
<keyword evidence="23" id="KW-0406">Ion transport</keyword>
<evidence type="ECO:0000256" key="17">
    <source>
        <dbReference type="ARBA" id="ARBA00022777"/>
    </source>
</evidence>
<dbReference type="Gene3D" id="3.30.200.20">
    <property type="entry name" value="Phosphorylase Kinase, domain 1"/>
    <property type="match status" value="1"/>
</dbReference>
<evidence type="ECO:0000256" key="10">
    <source>
        <dbReference type="ARBA" id="ARBA00022490"/>
    </source>
</evidence>
<dbReference type="GO" id="GO:0015459">
    <property type="term" value="F:potassium channel regulator activity"/>
    <property type="evidence" value="ECO:0007669"/>
    <property type="project" value="TreeGrafter"/>
</dbReference>
<dbReference type="PROSITE" id="PS00108">
    <property type="entry name" value="PROTEIN_KINASE_ST"/>
    <property type="match status" value="1"/>
</dbReference>
<feature type="region of interest" description="Disordered" evidence="36">
    <location>
        <begin position="1"/>
        <end position="37"/>
    </location>
</feature>
<dbReference type="EC" id="2.7.11.1" evidence="6"/>
<dbReference type="GO" id="GO:0004674">
    <property type="term" value="F:protein serine/threonine kinase activity"/>
    <property type="evidence" value="ECO:0007669"/>
    <property type="project" value="UniProtKB-KW"/>
</dbReference>
<dbReference type="Pfam" id="PF00248">
    <property type="entry name" value="Aldo_ket_red"/>
    <property type="match status" value="1"/>
</dbReference>
<accession>A0AAN8LHY3</accession>
<dbReference type="Gene3D" id="1.10.510.10">
    <property type="entry name" value="Transferase(Phosphotransferase) domain 1"/>
    <property type="match status" value="1"/>
</dbReference>
<dbReference type="EMBL" id="JAGTTL010000016">
    <property type="protein sequence ID" value="KAK6311108.1"/>
    <property type="molecule type" value="Genomic_DNA"/>
</dbReference>
<keyword evidence="26" id="KW-0539">Nucleus</keyword>
<feature type="binding site" evidence="35">
    <location>
        <position position="1401"/>
    </location>
    <ligand>
        <name>ATP</name>
        <dbReference type="ChEBI" id="CHEBI:30616"/>
    </ligand>
</feature>
<evidence type="ECO:0000256" key="5">
    <source>
        <dbReference type="ARBA" id="ARBA00006692"/>
    </source>
</evidence>
<organism evidence="38 39">
    <name type="scientific">Coregonus suidteri</name>
    <dbReference type="NCBI Taxonomy" id="861788"/>
    <lineage>
        <taxon>Eukaryota</taxon>
        <taxon>Metazoa</taxon>
        <taxon>Chordata</taxon>
        <taxon>Craniata</taxon>
        <taxon>Vertebrata</taxon>
        <taxon>Euteleostomi</taxon>
        <taxon>Actinopterygii</taxon>
        <taxon>Neopterygii</taxon>
        <taxon>Teleostei</taxon>
        <taxon>Protacanthopterygii</taxon>
        <taxon>Salmoniformes</taxon>
        <taxon>Salmonidae</taxon>
        <taxon>Coregoninae</taxon>
        <taxon>Coregonus</taxon>
    </lineage>
</organism>
<evidence type="ECO:0000256" key="3">
    <source>
        <dbReference type="ARBA" id="ARBA00004496"/>
    </source>
</evidence>
<evidence type="ECO:0000256" key="22">
    <source>
        <dbReference type="ARBA" id="ARBA00023002"/>
    </source>
</evidence>
<keyword evidence="12" id="KW-0633">Potassium transport</keyword>
<evidence type="ECO:0000256" key="14">
    <source>
        <dbReference type="ARBA" id="ARBA00022679"/>
    </source>
</evidence>
<dbReference type="PANTHER" id="PTHR43150:SF10">
    <property type="entry name" value="VOLTAGE-GATED POTASSIUM CHANNEL SUBUNIT BETA-1"/>
    <property type="match status" value="1"/>
</dbReference>
<comment type="catalytic activity">
    <reaction evidence="29">
        <text>L-threonyl-[protein] + ATP = O-phospho-L-threonyl-[protein] + ADP + H(+)</text>
        <dbReference type="Rhea" id="RHEA:46608"/>
        <dbReference type="Rhea" id="RHEA-COMP:11060"/>
        <dbReference type="Rhea" id="RHEA-COMP:11605"/>
        <dbReference type="ChEBI" id="CHEBI:15378"/>
        <dbReference type="ChEBI" id="CHEBI:30013"/>
        <dbReference type="ChEBI" id="CHEBI:30616"/>
        <dbReference type="ChEBI" id="CHEBI:61977"/>
        <dbReference type="ChEBI" id="CHEBI:456216"/>
        <dbReference type="EC" id="2.7.11.1"/>
    </reaction>
</comment>
<dbReference type="Pfam" id="PF13426">
    <property type="entry name" value="PAS_9"/>
    <property type="match status" value="1"/>
</dbReference>
<dbReference type="Gene3D" id="3.30.450.20">
    <property type="entry name" value="PAS domain"/>
    <property type="match status" value="1"/>
</dbReference>
<dbReference type="GO" id="GO:0044325">
    <property type="term" value="F:transmembrane transporter binding"/>
    <property type="evidence" value="ECO:0007669"/>
    <property type="project" value="TreeGrafter"/>
</dbReference>
<evidence type="ECO:0000256" key="15">
    <source>
        <dbReference type="ARBA" id="ARBA00022737"/>
    </source>
</evidence>
<keyword evidence="16 35" id="KW-0547">Nucleotide-binding</keyword>
<dbReference type="PRINTS" id="PR01577">
    <property type="entry name" value="KCNABCHANNEL"/>
</dbReference>
<evidence type="ECO:0000313" key="39">
    <source>
        <dbReference type="Proteomes" id="UP001356427"/>
    </source>
</evidence>
<dbReference type="GO" id="GO:1901379">
    <property type="term" value="P:regulation of potassium ion transmembrane transport"/>
    <property type="evidence" value="ECO:0007669"/>
    <property type="project" value="TreeGrafter"/>
</dbReference>
<dbReference type="InterPro" id="IPR035965">
    <property type="entry name" value="PAS-like_dom_sf"/>
</dbReference>
<evidence type="ECO:0000256" key="30">
    <source>
        <dbReference type="ARBA" id="ARBA00047998"/>
    </source>
</evidence>
<feature type="domain" description="Protein kinase" evidence="37">
    <location>
        <begin position="1368"/>
        <end position="1603"/>
    </location>
</feature>
<evidence type="ECO:0000256" key="21">
    <source>
        <dbReference type="ARBA" id="ARBA00022990"/>
    </source>
</evidence>
<evidence type="ECO:0000256" key="2">
    <source>
        <dbReference type="ARBA" id="ARBA00004413"/>
    </source>
</evidence>
<keyword evidence="15" id="KW-0677">Repeat</keyword>
<keyword evidence="18 35" id="KW-0067">ATP-binding</keyword>
<dbReference type="Proteomes" id="UP001356427">
    <property type="component" value="Unassembled WGS sequence"/>
</dbReference>
<dbReference type="InterPro" id="IPR000719">
    <property type="entry name" value="Prot_kinase_dom"/>
</dbReference>
<evidence type="ECO:0000256" key="28">
    <source>
        <dbReference type="ARBA" id="ARBA00032588"/>
    </source>
</evidence>
<name>A0AAN8LHY3_9TELE</name>
<evidence type="ECO:0000256" key="13">
    <source>
        <dbReference type="ARBA" id="ARBA00022553"/>
    </source>
</evidence>
<protein>
    <recommendedName>
        <fullName evidence="34">PAS domain-containing serine/threonine-protein kinase</fullName>
        <ecNumber evidence="6">2.7.11.1</ecNumber>
    </recommendedName>
    <alternativeName>
        <fullName evidence="27">K(+) channel subunit beta-1</fullName>
    </alternativeName>
    <alternativeName>
        <fullName evidence="28">Kv-beta-1</fullName>
    </alternativeName>
    <alternativeName>
        <fullName evidence="7">Voltage-gated potassium channel subunit beta-1</fullName>
    </alternativeName>
</protein>
<feature type="compositionally biased region" description="Polar residues" evidence="36">
    <location>
        <begin position="25"/>
        <end position="37"/>
    </location>
</feature>
<evidence type="ECO:0000256" key="4">
    <source>
        <dbReference type="ARBA" id="ARBA00006515"/>
    </source>
</evidence>
<dbReference type="SUPFAM" id="SSF55785">
    <property type="entry name" value="PYP-like sensor domain (PAS domain)"/>
    <property type="match status" value="1"/>
</dbReference>
<keyword evidence="17" id="KW-0418">Kinase</keyword>
<dbReference type="InterPro" id="IPR000014">
    <property type="entry name" value="PAS"/>
</dbReference>
<keyword evidence="8" id="KW-0813">Transport</keyword>
<evidence type="ECO:0000256" key="7">
    <source>
        <dbReference type="ARBA" id="ARBA00013314"/>
    </source>
</evidence>
<dbReference type="FunFam" id="1.10.510.10:FF:000351">
    <property type="entry name" value="PAS domain-containing serine/threonine-protein kinase"/>
    <property type="match status" value="1"/>
</dbReference>
<comment type="function">
    <text evidence="33">Serine/threonine-protein kinase involved in energy homeostasis and protein translation. Phosphorylates EEF1A1, GYS1, PDX1 and RPS6. Probably plays a role under changing environmental conditions (oxygen, glucose, nutrition), rather than under standard conditions. Acts as a sensor involved in energy homeostasis: regulates glycogen synthase synthesis by mediating phosphorylation of GYS1, leading to GYS1 inactivation. May be involved in glucose-stimulated insulin production in pancreas and regulation of glucagon secretion by glucose in alpha cells; however such data require additional evidences. May play a role in regulation of protein translation by phosphorylating EEF1A1, leading to increase translation efficiency. May also participate in respiratory regulation.</text>
</comment>
<dbReference type="GO" id="GO:0044224">
    <property type="term" value="C:juxtaparanode region of axon"/>
    <property type="evidence" value="ECO:0007669"/>
    <property type="project" value="TreeGrafter"/>
</dbReference>
<keyword evidence="9" id="KW-1003">Cell membrane</keyword>
<dbReference type="InterPro" id="IPR005399">
    <property type="entry name" value="K_chnl_volt-dep_bsu_KCNAB-rel"/>
</dbReference>
<feature type="region of interest" description="Disordered" evidence="36">
    <location>
        <begin position="1640"/>
        <end position="1661"/>
    </location>
</feature>
<evidence type="ECO:0000256" key="34">
    <source>
        <dbReference type="ARBA" id="ARBA00071822"/>
    </source>
</evidence>
<evidence type="ECO:0000256" key="19">
    <source>
        <dbReference type="ARBA" id="ARBA00022857"/>
    </source>
</evidence>
<evidence type="ECO:0000256" key="1">
    <source>
        <dbReference type="ARBA" id="ARBA00004123"/>
    </source>
</evidence>
<dbReference type="GO" id="GO:0005737">
    <property type="term" value="C:cytoplasm"/>
    <property type="evidence" value="ECO:0007669"/>
    <property type="project" value="UniProtKB-SubCell"/>
</dbReference>
<evidence type="ECO:0000256" key="32">
    <source>
        <dbReference type="ARBA" id="ARBA00048943"/>
    </source>
</evidence>
<dbReference type="GO" id="GO:0016491">
    <property type="term" value="F:oxidoreductase activity"/>
    <property type="evidence" value="ECO:0007669"/>
    <property type="project" value="UniProtKB-KW"/>
</dbReference>
<comment type="catalytic activity">
    <reaction evidence="30">
        <text>a secondary alcohol + NADP(+) = a ketone + NADPH + H(+)</text>
        <dbReference type="Rhea" id="RHEA:19257"/>
        <dbReference type="ChEBI" id="CHEBI:15378"/>
        <dbReference type="ChEBI" id="CHEBI:17087"/>
        <dbReference type="ChEBI" id="CHEBI:35681"/>
        <dbReference type="ChEBI" id="CHEBI:57783"/>
        <dbReference type="ChEBI" id="CHEBI:58349"/>
    </reaction>
    <physiologicalReaction direction="right-to-left" evidence="30">
        <dbReference type="Rhea" id="RHEA:19259"/>
    </physiologicalReaction>
</comment>
<keyword evidence="11" id="KW-0723">Serine/threonine-protein kinase</keyword>
<comment type="similarity">
    <text evidence="5">Belongs to the protein kinase superfamily. CAMK Ser/Thr protein kinase family.</text>
</comment>
<dbReference type="Pfam" id="PF00069">
    <property type="entry name" value="Pkinase"/>
    <property type="match status" value="1"/>
</dbReference>
<evidence type="ECO:0000256" key="33">
    <source>
        <dbReference type="ARBA" id="ARBA00053825"/>
    </source>
</evidence>
<keyword evidence="10" id="KW-0963">Cytoplasm</keyword>
<evidence type="ECO:0000256" key="23">
    <source>
        <dbReference type="ARBA" id="ARBA00023065"/>
    </source>
</evidence>
<evidence type="ECO:0000256" key="31">
    <source>
        <dbReference type="ARBA" id="ARBA00048679"/>
    </source>
</evidence>
<keyword evidence="22" id="KW-0560">Oxidoreductase</keyword>
<dbReference type="InterPro" id="IPR036812">
    <property type="entry name" value="NAD(P)_OxRdtase_dom_sf"/>
</dbReference>
<keyword evidence="25" id="KW-0472">Membrane</keyword>
<evidence type="ECO:0000256" key="6">
    <source>
        <dbReference type="ARBA" id="ARBA00012513"/>
    </source>
</evidence>
<evidence type="ECO:0000256" key="24">
    <source>
        <dbReference type="ARBA" id="ARBA00023121"/>
    </source>
</evidence>
<sequence length="1676" mass="183003">MQVSFACSDQDGGRGGLRPPGNGGHSKQNATSPNTASQARARFRTVALIARSLGSLTHRYHHNLKESTAKLTGMKYRNLGKSGLRVSCLGLGTWVTFGGQISDEMAEQLMTIAYENGVNLFDTAEVYAGGKAEIILGNIIKKKCWRRSSLVITTKLYWGGKAETERGLNRKHIIEGLRSSLQRMQLEYVDVVFANRPDSNTPMEEIVRAMTHLINNGMSMYWGTSRWSAMEIMEAYSVARQFNLIPPVCEQAEYHFFQRDKVETQLPELYHKIGVGVVSWSPLACGIITGKYENGIPECSRASMKQYAWLKDKIVSEDGRKQQAKLKELTIISEKLGCTLPQLAIAWCLRNEGVSSVLLGTSNPIQLAENLRAMEVIPKMTAGIATEIDHVLGNRPHSLQIKRPKHTMSLWIESRWTENQGNPRAKGDTVNVVQDDSSDLLEDDSFDLNKSYPCVGRPLYKGQALERWRFPGSIAGDSQISCSSVAMRDIQIPSQHGSGSHSQSDSLSTVSESDRTLLSLLTCAGGFALSGPPAVHNPNKAVLTVDCKSTKILAANVKACTLFECTSNDLVGQKLSCFLKKTNQVLEEALSEACLQTDGNVAVVSGKVLDAVSQCGTEVPVSVWTQRQSQGGQHCLVMMERVERLSAHVSFSQDGSILSCDLVFAHLHGYRKTEELTGMSIREMIPSLQIPLHSRALPKMLRVQRVSSRSRGGTSLLLCIKLHVAVVCGKPQQLKDGDGLGCPEPKDTPGGPENQQCSLLLSSPVCRAPEHCEQPHRNELSSGVKEDRNLLSPGSGLVYSGTVWVFAPLSGLLTLHPDGSINSIHNHLALSLLGFGNAELQGKDVTFLMPAFYDWFCGLENGSSPLPHHPGGGLLHTGLSNPSTCSNTDPCGYSGHLNPVPATSMVIHPIHTLPMGGKLQQGKDPSSLLAGDMAMVQKAGLGRNLSTGKGRIFTGTSTRLEEQGSAPSTLRPPEITSTPMVRADDTTELMEEAAQVAPCPSQCDSGDNTHDLLQSFALVERGDTLCLSLTHPPTCSPGLQLLNGVGPDTPTMDEHSGARPCRPTPHHAKDPQQPCDPSALQDSSFEVISLGSRSSSGFCEKWAGCHGGSGPKEVTSRTAQVVDSASCYLDLDTNGELVTRAMADLDLSGILELPSVGGDDDFSHTSVDTAELLRTPSPYVVESDQEEGPGCVEVQNSQLNGAAGEEERDQWAVFSVLHNGQSQDSRQINGGMQLLSDTPPTTSTPKKQKVNECSPSSKVPKQITEGSYDGNVYHRDGTRIEVQCEIRRAELDGARCVFCVWLSRPGQQEAMLCYSGFYSSRASLQDSSALSLGEAILEASRGGAGEALLSTLDLDHSRACDGQFSEVYQPLHAVGKGAFGFVWQACRRSDRQKVVVKFIRKGRIVGECWVDDPVLGRVSQEIAILTRLTHHNIVKVLEVFENEGYFQMVMEKHGDGLDLFEFIDKQPQLDEPLASYIFRQLVAAVAYLRNNGILHRDIKDENIIINTEFHIRLIDFGSAVPLAPGKLFYTFCGTLEYCSPEVLQGNPYSGPELELWSLGVLLYTLLFAPFPVSPDLHAVLSGMLQPDPQQRMTLEQLLLQPWIRQPICLADYSWEEVFPYCKSHAPPQYHESVPGEFLGQGLYPDARDDSSLPSDDDDELSVDAMTTELMKYLSDE</sequence>
<dbReference type="FunFam" id="3.20.20.100:FF:000001">
    <property type="entry name" value="voltage-gated potassium channel subunit beta-2 isoform X2"/>
    <property type="match status" value="1"/>
</dbReference>
<dbReference type="GO" id="GO:0005524">
    <property type="term" value="F:ATP binding"/>
    <property type="evidence" value="ECO:0007669"/>
    <property type="project" value="UniProtKB-UniRule"/>
</dbReference>
<evidence type="ECO:0000256" key="35">
    <source>
        <dbReference type="PROSITE-ProRule" id="PRU10141"/>
    </source>
</evidence>
<dbReference type="SUPFAM" id="SSF51430">
    <property type="entry name" value="NAD(P)-linked oxidoreductase"/>
    <property type="match status" value="1"/>
</dbReference>
<dbReference type="GO" id="GO:0008076">
    <property type="term" value="C:voltage-gated potassium channel complex"/>
    <property type="evidence" value="ECO:0007669"/>
    <property type="project" value="TreeGrafter"/>
</dbReference>
<evidence type="ECO:0000256" key="16">
    <source>
        <dbReference type="ARBA" id="ARBA00022741"/>
    </source>
</evidence>
<proteinExistence type="inferred from homology"/>
<evidence type="ECO:0000256" key="12">
    <source>
        <dbReference type="ARBA" id="ARBA00022538"/>
    </source>
</evidence>
<dbReference type="InterPro" id="IPR023210">
    <property type="entry name" value="NADP_OxRdtase_dom"/>
</dbReference>
<feature type="region of interest" description="Disordered" evidence="36">
    <location>
        <begin position="1047"/>
        <end position="1079"/>
    </location>
</feature>
<evidence type="ECO:0000259" key="37">
    <source>
        <dbReference type="PROSITE" id="PS50011"/>
    </source>
</evidence>
<feature type="compositionally biased region" description="Gly residues" evidence="36">
    <location>
        <begin position="13"/>
        <end position="24"/>
    </location>
</feature>
<dbReference type="FunFam" id="3.30.200.20:FF:000346">
    <property type="entry name" value="PAS domain-containing serine/threonine-protein kinase"/>
    <property type="match status" value="1"/>
</dbReference>
<comment type="catalytic activity">
    <reaction evidence="31">
        <text>L-seryl-[protein] + ATP = O-phospho-L-seryl-[protein] + ADP + H(+)</text>
        <dbReference type="Rhea" id="RHEA:17989"/>
        <dbReference type="Rhea" id="RHEA-COMP:9863"/>
        <dbReference type="Rhea" id="RHEA-COMP:11604"/>
        <dbReference type="ChEBI" id="CHEBI:15378"/>
        <dbReference type="ChEBI" id="CHEBI:29999"/>
        <dbReference type="ChEBI" id="CHEBI:30616"/>
        <dbReference type="ChEBI" id="CHEBI:83421"/>
        <dbReference type="ChEBI" id="CHEBI:456216"/>
        <dbReference type="EC" id="2.7.11.1"/>
    </reaction>
</comment>
<reference evidence="38 39" key="1">
    <citation type="submission" date="2021-04" db="EMBL/GenBank/DDBJ databases">
        <authorList>
            <person name="De Guttry C."/>
            <person name="Zahm M."/>
            <person name="Klopp C."/>
            <person name="Cabau C."/>
            <person name="Louis A."/>
            <person name="Berthelot C."/>
            <person name="Parey E."/>
            <person name="Roest Crollius H."/>
            <person name="Montfort J."/>
            <person name="Robinson-Rechavi M."/>
            <person name="Bucao C."/>
            <person name="Bouchez O."/>
            <person name="Gislard M."/>
            <person name="Lluch J."/>
            <person name="Milhes M."/>
            <person name="Lampietro C."/>
            <person name="Lopez Roques C."/>
            <person name="Donnadieu C."/>
            <person name="Braasch I."/>
            <person name="Desvignes T."/>
            <person name="Postlethwait J."/>
            <person name="Bobe J."/>
            <person name="Wedekind C."/>
            <person name="Guiguen Y."/>
        </authorList>
    </citation>
    <scope>NUCLEOTIDE SEQUENCE [LARGE SCALE GENOMIC DNA]</scope>
    <source>
        <strain evidence="38">Cs_M1</strain>
        <tissue evidence="38">Blood</tissue>
    </source>
</reference>
<dbReference type="NCBIfam" id="TIGR01293">
    <property type="entry name" value="Kv_beta"/>
    <property type="match status" value="1"/>
</dbReference>
<dbReference type="InterPro" id="IPR017441">
    <property type="entry name" value="Protein_kinase_ATP_BS"/>
</dbReference>